<name>A0ABT1WB18_9PROT</name>
<sequence>MEQDAGQLMADADARAAAYLRVTGFAYGIFGFGFVLAFAGQGAGRLFWLVCRVSSRLLIGAGAGWVAERDLGLPMPGLVWVVTASFATYATLNAIVLLRRSIWHRLS</sequence>
<evidence type="ECO:0008006" key="4">
    <source>
        <dbReference type="Google" id="ProtNLM"/>
    </source>
</evidence>
<evidence type="ECO:0000313" key="3">
    <source>
        <dbReference type="Proteomes" id="UP001524587"/>
    </source>
</evidence>
<dbReference type="RefSeq" id="WP_422865572.1">
    <property type="nucleotide sequence ID" value="NZ_JAMSKV010000022.1"/>
</dbReference>
<feature type="transmembrane region" description="Helical" evidence="1">
    <location>
        <begin position="78"/>
        <end position="98"/>
    </location>
</feature>
<keyword evidence="3" id="KW-1185">Reference proteome</keyword>
<keyword evidence="1" id="KW-0472">Membrane</keyword>
<accession>A0ABT1WB18</accession>
<proteinExistence type="predicted"/>
<feature type="transmembrane region" description="Helical" evidence="1">
    <location>
        <begin position="18"/>
        <end position="39"/>
    </location>
</feature>
<gene>
    <name evidence="2" type="ORF">NFI95_16705</name>
</gene>
<dbReference type="Proteomes" id="UP001524587">
    <property type="component" value="Unassembled WGS sequence"/>
</dbReference>
<evidence type="ECO:0000313" key="2">
    <source>
        <dbReference type="EMBL" id="MCQ8280084.1"/>
    </source>
</evidence>
<evidence type="ECO:0000256" key="1">
    <source>
        <dbReference type="SAM" id="Phobius"/>
    </source>
</evidence>
<protein>
    <recommendedName>
        <fullName evidence="4">ATP synthase subunit I</fullName>
    </recommendedName>
</protein>
<reference evidence="2 3" key="1">
    <citation type="submission" date="2022-06" db="EMBL/GenBank/DDBJ databases">
        <title>Endosaccharibacter gen. nov., sp. nov., endophytic bacteria isolated from sugarcane.</title>
        <authorList>
            <person name="Pitiwittayakul N."/>
            <person name="Yukphan P."/>
            <person name="Charoenyingcharoen P."/>
            <person name="Tanasupawat S."/>
        </authorList>
    </citation>
    <scope>NUCLEOTIDE SEQUENCE [LARGE SCALE GENOMIC DNA]</scope>
    <source>
        <strain evidence="2 3">KSS8</strain>
    </source>
</reference>
<dbReference type="EMBL" id="JAMSKV010000022">
    <property type="protein sequence ID" value="MCQ8280084.1"/>
    <property type="molecule type" value="Genomic_DNA"/>
</dbReference>
<keyword evidence="1" id="KW-1133">Transmembrane helix</keyword>
<comment type="caution">
    <text evidence="2">The sequence shown here is derived from an EMBL/GenBank/DDBJ whole genome shotgun (WGS) entry which is preliminary data.</text>
</comment>
<organism evidence="2 3">
    <name type="scientific">Endosaccharibacter trunci</name>
    <dbReference type="NCBI Taxonomy" id="2812733"/>
    <lineage>
        <taxon>Bacteria</taxon>
        <taxon>Pseudomonadati</taxon>
        <taxon>Pseudomonadota</taxon>
        <taxon>Alphaproteobacteria</taxon>
        <taxon>Acetobacterales</taxon>
        <taxon>Acetobacteraceae</taxon>
        <taxon>Endosaccharibacter</taxon>
    </lineage>
</organism>
<keyword evidence="1" id="KW-0812">Transmembrane</keyword>